<accession>A0A2Z6S1R8</accession>
<dbReference type="EMBL" id="BEXD01003868">
    <property type="protein sequence ID" value="GBC03067.1"/>
    <property type="molecule type" value="Genomic_DNA"/>
</dbReference>
<organism evidence="1 4">
    <name type="scientific">Rhizophagus clarus</name>
    <dbReference type="NCBI Taxonomy" id="94130"/>
    <lineage>
        <taxon>Eukaryota</taxon>
        <taxon>Fungi</taxon>
        <taxon>Fungi incertae sedis</taxon>
        <taxon>Mucoromycota</taxon>
        <taxon>Glomeromycotina</taxon>
        <taxon>Glomeromycetes</taxon>
        <taxon>Glomerales</taxon>
        <taxon>Glomeraceae</taxon>
        <taxon>Rhizophagus</taxon>
    </lineage>
</organism>
<keyword evidence="4" id="KW-1185">Reference proteome</keyword>
<sequence length="93" mass="10413">MSLQKELFKGKGSLGGGVGVNGGGNYLHKPASVQEDEFLEEIDCEEEEDNILESLPTTFIKPRRKKDCTPISWDTCFDNCRDIKIPDSEDISF</sequence>
<reference evidence="1 4" key="1">
    <citation type="submission" date="2017-11" db="EMBL/GenBank/DDBJ databases">
        <title>The genome of Rhizophagus clarus HR1 reveals common genetic basis of auxotrophy among arbuscular mycorrhizal fungi.</title>
        <authorList>
            <person name="Kobayashi Y."/>
        </authorList>
    </citation>
    <scope>NUCLEOTIDE SEQUENCE [LARGE SCALE GENOMIC DNA]</scope>
    <source>
        <strain evidence="1 4">HR1</strain>
    </source>
</reference>
<keyword evidence="3" id="KW-0378">Hydrolase</keyword>
<dbReference type="EMBL" id="BLAL01000306">
    <property type="protein sequence ID" value="GET02241.1"/>
    <property type="molecule type" value="Genomic_DNA"/>
</dbReference>
<dbReference type="STRING" id="94130.A0A2Z6S1R8"/>
<dbReference type="OrthoDB" id="10525011at2759"/>
<name>A0A2Z6S1R8_9GLOM</name>
<evidence type="ECO:0000313" key="4">
    <source>
        <dbReference type="Proteomes" id="UP000247702"/>
    </source>
</evidence>
<evidence type="ECO:0000313" key="2">
    <source>
        <dbReference type="EMBL" id="GBC03067.1"/>
    </source>
</evidence>
<gene>
    <name evidence="3" type="ORF">RCL2_002862500</name>
    <name evidence="1" type="ORF">RclHR1_04980005</name>
    <name evidence="2" type="ORF">RclHR1_04980012</name>
</gene>
<protein>
    <submittedName>
        <fullName evidence="3">Alpha/beta hydrolase protein</fullName>
    </submittedName>
</protein>
<dbReference type="EMBL" id="BEXD01003868">
    <property type="protein sequence ID" value="GBC03060.1"/>
    <property type="molecule type" value="Genomic_DNA"/>
</dbReference>
<dbReference type="Proteomes" id="UP000247702">
    <property type="component" value="Unassembled WGS sequence"/>
</dbReference>
<comment type="caution">
    <text evidence="1">The sequence shown here is derived from an EMBL/GenBank/DDBJ whole genome shotgun (WGS) entry which is preliminary data.</text>
</comment>
<dbReference type="Proteomes" id="UP000615446">
    <property type="component" value="Unassembled WGS sequence"/>
</dbReference>
<reference evidence="3" key="2">
    <citation type="submission" date="2019-10" db="EMBL/GenBank/DDBJ databases">
        <title>Conservation and host-specific expression of non-tandemly repeated heterogenous ribosome RNA gene in arbuscular mycorrhizal fungi.</title>
        <authorList>
            <person name="Maeda T."/>
            <person name="Kobayashi Y."/>
            <person name="Nakagawa T."/>
            <person name="Ezawa T."/>
            <person name="Yamaguchi K."/>
            <person name="Bino T."/>
            <person name="Nishimoto Y."/>
            <person name="Shigenobu S."/>
            <person name="Kawaguchi M."/>
        </authorList>
    </citation>
    <scope>NUCLEOTIDE SEQUENCE</scope>
    <source>
        <strain evidence="3">HR1</strain>
    </source>
</reference>
<dbReference type="AlphaFoldDB" id="A0A2Z6S1R8"/>
<evidence type="ECO:0000313" key="3">
    <source>
        <dbReference type="EMBL" id="GET02241.1"/>
    </source>
</evidence>
<evidence type="ECO:0000313" key="1">
    <source>
        <dbReference type="EMBL" id="GBC03060.1"/>
    </source>
</evidence>
<dbReference type="GO" id="GO:0016787">
    <property type="term" value="F:hydrolase activity"/>
    <property type="evidence" value="ECO:0007669"/>
    <property type="project" value="UniProtKB-KW"/>
</dbReference>
<proteinExistence type="predicted"/>